<name>A0A382XYR7_9ZZZZ</name>
<accession>A0A382XYR7</accession>
<dbReference type="InterPro" id="IPR011060">
    <property type="entry name" value="RibuloseP-bd_barrel"/>
</dbReference>
<proteinExistence type="predicted"/>
<gene>
    <name evidence="1" type="ORF">METZ01_LOCUS428485</name>
</gene>
<reference evidence="1" key="1">
    <citation type="submission" date="2018-05" db="EMBL/GenBank/DDBJ databases">
        <authorList>
            <person name="Lanie J.A."/>
            <person name="Ng W.-L."/>
            <person name="Kazmierczak K.M."/>
            <person name="Andrzejewski T.M."/>
            <person name="Davidsen T.M."/>
            <person name="Wayne K.J."/>
            <person name="Tettelin H."/>
            <person name="Glass J.I."/>
            <person name="Rusch D."/>
            <person name="Podicherti R."/>
            <person name="Tsui H.-C.T."/>
            <person name="Winkler M.E."/>
        </authorList>
    </citation>
    <scope>NUCLEOTIDE SEQUENCE</scope>
</reference>
<protein>
    <submittedName>
        <fullName evidence="1">Uncharacterized protein</fullName>
    </submittedName>
</protein>
<dbReference type="GO" id="GO:0004640">
    <property type="term" value="F:phosphoribosylanthranilate isomerase activity"/>
    <property type="evidence" value="ECO:0007669"/>
    <property type="project" value="UniProtKB-EC"/>
</dbReference>
<dbReference type="GO" id="GO:0000162">
    <property type="term" value="P:L-tryptophan biosynthetic process"/>
    <property type="evidence" value="ECO:0007669"/>
    <property type="project" value="UniProtKB-UniPathway"/>
</dbReference>
<organism evidence="1">
    <name type="scientific">marine metagenome</name>
    <dbReference type="NCBI Taxonomy" id="408172"/>
    <lineage>
        <taxon>unclassified sequences</taxon>
        <taxon>metagenomes</taxon>
        <taxon>ecological metagenomes</taxon>
    </lineage>
</organism>
<dbReference type="Gene3D" id="3.20.20.70">
    <property type="entry name" value="Aldolase class I"/>
    <property type="match status" value="1"/>
</dbReference>
<dbReference type="SUPFAM" id="SSF51366">
    <property type="entry name" value="Ribulose-phoshate binding barrel"/>
    <property type="match status" value="1"/>
</dbReference>
<dbReference type="InterPro" id="IPR013785">
    <property type="entry name" value="Aldolase_TIM"/>
</dbReference>
<dbReference type="AlphaFoldDB" id="A0A382XYR7"/>
<sequence length="47" mass="5102">VSAGIEKFLPFGVDVATGIESEPGRKDPKLLKLFIENAKSSKARTKQ</sequence>
<evidence type="ECO:0000313" key="1">
    <source>
        <dbReference type="EMBL" id="SVD75631.1"/>
    </source>
</evidence>
<dbReference type="UniPathway" id="UPA00035">
    <property type="reaction ID" value="UER00042"/>
</dbReference>
<feature type="non-terminal residue" evidence="1">
    <location>
        <position position="1"/>
    </location>
</feature>
<dbReference type="EMBL" id="UINC01171194">
    <property type="protein sequence ID" value="SVD75631.1"/>
    <property type="molecule type" value="Genomic_DNA"/>
</dbReference>